<name>A0A4R4TQU7_9ACTN</name>
<protein>
    <submittedName>
        <fullName evidence="9">Serine/threonine protein kinase</fullName>
    </submittedName>
</protein>
<dbReference type="InterPro" id="IPR000719">
    <property type="entry name" value="Prot_kinase_dom"/>
</dbReference>
<dbReference type="AlphaFoldDB" id="A0A4R4TQU7"/>
<evidence type="ECO:0000256" key="4">
    <source>
        <dbReference type="ARBA" id="ARBA00022840"/>
    </source>
</evidence>
<organism evidence="9 10">
    <name type="scientific">Streptomyces hainanensis</name>
    <dbReference type="NCBI Taxonomy" id="402648"/>
    <lineage>
        <taxon>Bacteria</taxon>
        <taxon>Bacillati</taxon>
        <taxon>Actinomycetota</taxon>
        <taxon>Actinomycetes</taxon>
        <taxon>Kitasatosporales</taxon>
        <taxon>Streptomycetaceae</taxon>
        <taxon>Streptomyces</taxon>
    </lineage>
</organism>
<accession>A0A4R4TQU7</accession>
<keyword evidence="4 5" id="KW-0067">ATP-binding</keyword>
<evidence type="ECO:0000313" key="10">
    <source>
        <dbReference type="Proteomes" id="UP000295345"/>
    </source>
</evidence>
<keyword evidence="7" id="KW-0812">Transmembrane</keyword>
<comment type="caution">
    <text evidence="9">The sequence shown here is derived from an EMBL/GenBank/DDBJ whole genome shotgun (WGS) entry which is preliminary data.</text>
</comment>
<proteinExistence type="predicted"/>
<dbReference type="InterPro" id="IPR017441">
    <property type="entry name" value="Protein_kinase_ATP_BS"/>
</dbReference>
<feature type="binding site" evidence="5">
    <location>
        <position position="43"/>
    </location>
    <ligand>
        <name>ATP</name>
        <dbReference type="ChEBI" id="CHEBI:30616"/>
    </ligand>
</feature>
<evidence type="ECO:0000313" key="9">
    <source>
        <dbReference type="EMBL" id="TDC80521.1"/>
    </source>
</evidence>
<dbReference type="PROSITE" id="PS00108">
    <property type="entry name" value="PROTEIN_KINASE_ST"/>
    <property type="match status" value="1"/>
</dbReference>
<dbReference type="Pfam" id="PF00069">
    <property type="entry name" value="Pkinase"/>
    <property type="match status" value="1"/>
</dbReference>
<dbReference type="GO" id="GO:0004674">
    <property type="term" value="F:protein serine/threonine kinase activity"/>
    <property type="evidence" value="ECO:0007669"/>
    <property type="project" value="UniProtKB-KW"/>
</dbReference>
<evidence type="ECO:0000256" key="6">
    <source>
        <dbReference type="SAM" id="MobiDB-lite"/>
    </source>
</evidence>
<keyword evidence="9" id="KW-0723">Serine/threonine-protein kinase</keyword>
<dbReference type="OrthoDB" id="9762169at2"/>
<keyword evidence="2 5" id="KW-0547">Nucleotide-binding</keyword>
<dbReference type="SUPFAM" id="SSF56112">
    <property type="entry name" value="Protein kinase-like (PK-like)"/>
    <property type="match status" value="1"/>
</dbReference>
<keyword evidence="3 9" id="KW-0418">Kinase</keyword>
<dbReference type="PROSITE" id="PS00107">
    <property type="entry name" value="PROTEIN_KINASE_ATP"/>
    <property type="match status" value="1"/>
</dbReference>
<dbReference type="PROSITE" id="PS50011">
    <property type="entry name" value="PROTEIN_KINASE_DOM"/>
    <property type="match status" value="1"/>
</dbReference>
<dbReference type="CDD" id="cd14014">
    <property type="entry name" value="STKc_PknB_like"/>
    <property type="match status" value="1"/>
</dbReference>
<dbReference type="PANTHER" id="PTHR43289">
    <property type="entry name" value="MITOGEN-ACTIVATED PROTEIN KINASE KINASE KINASE 20-RELATED"/>
    <property type="match status" value="1"/>
</dbReference>
<gene>
    <name evidence="9" type="ORF">E1283_00220</name>
</gene>
<evidence type="ECO:0000256" key="7">
    <source>
        <dbReference type="SAM" id="Phobius"/>
    </source>
</evidence>
<evidence type="ECO:0000256" key="2">
    <source>
        <dbReference type="ARBA" id="ARBA00022741"/>
    </source>
</evidence>
<feature type="domain" description="Protein kinase" evidence="8">
    <location>
        <begin position="15"/>
        <end position="282"/>
    </location>
</feature>
<dbReference type="SMART" id="SM00220">
    <property type="entry name" value="S_TKc"/>
    <property type="match status" value="1"/>
</dbReference>
<feature type="compositionally biased region" description="Low complexity" evidence="6">
    <location>
        <begin position="336"/>
        <end position="355"/>
    </location>
</feature>
<dbReference type="EMBL" id="SMKI01000001">
    <property type="protein sequence ID" value="TDC80521.1"/>
    <property type="molecule type" value="Genomic_DNA"/>
</dbReference>
<dbReference type="PANTHER" id="PTHR43289:SF34">
    <property type="entry name" value="SERINE_THREONINE-PROTEIN KINASE YBDM-RELATED"/>
    <property type="match status" value="1"/>
</dbReference>
<sequence>MRPLRDQDPREVGGYRLLGTLGSGGMGAVYLARSQRGRLVAVKLVRPDLASNHLLQERLEREIRSAMRVEGEWVAAVRAHDVEAAMPWVVSEYVPGLPLDSLLTRLGRGLAEHHLFALANGLGQALLAVHAAGLVHRDLKPSNVMITVEGPRVIDFGIAYAVESAERRLTRTGAAVGTPAFMSPEQFETPTALTPASDVFALGSVLTYAATGATPFGPLDSDLYALMLEITRGTPRLDDLPAGIRPLIASCLDRNPADRPSPETILATTFDYLKSQPPGPWLPPAALQAIQDHDAAVRAFVADAEAGAPVSTPPAPATPYAPTADGARTASALPTAPIGLPPAGFGPPASSASSAEPSSLVATRRVRVLVFAVLILVIGVGALVRGLITMAGEGDDRGAEDSAGPSDTPPQEGREETTVEPNTEEYVGDWQGTASWDYGDEYDNWAVRVHVEPDLEGGPAGTVRLLATDVLCEMTIVESSWDPDDNDGRGAWRFTPDVVRMVPEDAPEDSCPGEQGLAAAADGTMYWWIPASGGGVDLESTWAPQNIDFPPINGQWEVAQQDLAGLLGVPGEPDGDPYQVTVTGGGLGAAVVSLQPPASQNSGCSWEAYLATVGSIQNILLSPFVESRWSENCDIRPAQVGYATYPQDDTLVFEALDVDPDLFFTAHRGA</sequence>
<feature type="region of interest" description="Disordered" evidence="6">
    <location>
        <begin position="307"/>
        <end position="355"/>
    </location>
</feature>
<feature type="region of interest" description="Disordered" evidence="6">
    <location>
        <begin position="393"/>
        <end position="423"/>
    </location>
</feature>
<reference evidence="9 10" key="1">
    <citation type="submission" date="2019-03" db="EMBL/GenBank/DDBJ databases">
        <title>Draft genome sequences of novel Actinobacteria.</title>
        <authorList>
            <person name="Sahin N."/>
            <person name="Ay H."/>
            <person name="Saygin H."/>
        </authorList>
    </citation>
    <scope>NUCLEOTIDE SEQUENCE [LARGE SCALE GENOMIC DNA]</scope>
    <source>
        <strain evidence="9 10">DSM 41900</strain>
    </source>
</reference>
<dbReference type="Gene3D" id="3.30.200.20">
    <property type="entry name" value="Phosphorylase Kinase, domain 1"/>
    <property type="match status" value="1"/>
</dbReference>
<dbReference type="Proteomes" id="UP000295345">
    <property type="component" value="Unassembled WGS sequence"/>
</dbReference>
<dbReference type="InterPro" id="IPR008271">
    <property type="entry name" value="Ser/Thr_kinase_AS"/>
</dbReference>
<keyword evidence="7" id="KW-1133">Transmembrane helix</keyword>
<evidence type="ECO:0000256" key="5">
    <source>
        <dbReference type="PROSITE-ProRule" id="PRU10141"/>
    </source>
</evidence>
<keyword evidence="1" id="KW-0808">Transferase</keyword>
<evidence type="ECO:0000256" key="3">
    <source>
        <dbReference type="ARBA" id="ARBA00022777"/>
    </source>
</evidence>
<evidence type="ECO:0000256" key="1">
    <source>
        <dbReference type="ARBA" id="ARBA00022679"/>
    </source>
</evidence>
<dbReference type="GO" id="GO:0005524">
    <property type="term" value="F:ATP binding"/>
    <property type="evidence" value="ECO:0007669"/>
    <property type="project" value="UniProtKB-UniRule"/>
</dbReference>
<dbReference type="Gene3D" id="1.10.510.10">
    <property type="entry name" value="Transferase(Phosphotransferase) domain 1"/>
    <property type="match status" value="1"/>
</dbReference>
<evidence type="ECO:0000259" key="8">
    <source>
        <dbReference type="PROSITE" id="PS50011"/>
    </source>
</evidence>
<keyword evidence="10" id="KW-1185">Reference proteome</keyword>
<keyword evidence="7" id="KW-0472">Membrane</keyword>
<feature type="transmembrane region" description="Helical" evidence="7">
    <location>
        <begin position="368"/>
        <end position="388"/>
    </location>
</feature>
<dbReference type="InterPro" id="IPR011009">
    <property type="entry name" value="Kinase-like_dom_sf"/>
</dbReference>